<dbReference type="PROSITE" id="PS00092">
    <property type="entry name" value="N6_MTASE"/>
    <property type="match status" value="1"/>
</dbReference>
<dbReference type="InterPro" id="IPR013762">
    <property type="entry name" value="Integrase-like_cat_sf"/>
</dbReference>
<evidence type="ECO:0000256" key="5">
    <source>
        <dbReference type="SAM" id="Coils"/>
    </source>
</evidence>
<dbReference type="InterPro" id="IPR044946">
    <property type="entry name" value="Restrct_endonuc_typeI_TRD_sf"/>
</dbReference>
<dbReference type="Pfam" id="PF00589">
    <property type="entry name" value="Phage_integrase"/>
    <property type="match status" value="1"/>
</dbReference>
<reference evidence="10 11" key="1">
    <citation type="submission" date="2021-06" db="EMBL/GenBank/DDBJ databases">
        <authorList>
            <person name="Kallberg Y."/>
            <person name="Tangrot J."/>
            <person name="Rosling A."/>
        </authorList>
    </citation>
    <scope>NUCLEOTIDE SEQUENCE [LARGE SCALE GENOMIC DNA]</scope>
    <source>
        <strain evidence="10 11">120-4 pot B 10/14</strain>
    </source>
</reference>
<evidence type="ECO:0000259" key="9">
    <source>
        <dbReference type="Pfam" id="PF02384"/>
    </source>
</evidence>
<feature type="compositionally biased region" description="Basic and acidic residues" evidence="6">
    <location>
        <begin position="1349"/>
        <end position="1366"/>
    </location>
</feature>
<dbReference type="InterPro" id="IPR000055">
    <property type="entry name" value="Restrct_endonuc_typeI_TRD"/>
</dbReference>
<dbReference type="Gene3D" id="1.10.443.10">
    <property type="entry name" value="Intergrase catalytic core"/>
    <property type="match status" value="1"/>
</dbReference>
<keyword evidence="4" id="KW-0233">DNA recombination</keyword>
<feature type="domain" description="DNA methylase adenine-specific" evidence="9">
    <location>
        <begin position="240"/>
        <end position="503"/>
    </location>
</feature>
<dbReference type="InterPro" id="IPR011010">
    <property type="entry name" value="DNA_brk_join_enz"/>
</dbReference>
<evidence type="ECO:0000256" key="2">
    <source>
        <dbReference type="ARBA" id="ARBA00022747"/>
    </source>
</evidence>
<dbReference type="Pfam" id="PF02384">
    <property type="entry name" value="N6_Mtase"/>
    <property type="match status" value="1"/>
</dbReference>
<evidence type="ECO:0000259" key="8">
    <source>
        <dbReference type="Pfam" id="PF01420"/>
    </source>
</evidence>
<feature type="domain" description="Type I restriction modification DNA specificity" evidence="8">
    <location>
        <begin position="549"/>
        <end position="717"/>
    </location>
</feature>
<accession>A0ABM8VWK9</accession>
<keyword evidence="11" id="KW-1185">Reference proteome</keyword>
<name>A0ABM8VWK9_GIGMA</name>
<keyword evidence="3" id="KW-0238">DNA-binding</keyword>
<proteinExistence type="inferred from homology"/>
<gene>
    <name evidence="10" type="ORF">GMARGA_LOCUS467</name>
</gene>
<dbReference type="Gene3D" id="3.90.220.20">
    <property type="entry name" value="DNA methylase specificity domains"/>
    <property type="match status" value="1"/>
</dbReference>
<dbReference type="Proteomes" id="UP000789901">
    <property type="component" value="Unassembled WGS sequence"/>
</dbReference>
<dbReference type="InterPro" id="IPR052916">
    <property type="entry name" value="Type-I_RE_MTase_Subunit"/>
</dbReference>
<evidence type="ECO:0000259" key="7">
    <source>
        <dbReference type="Pfam" id="PF00589"/>
    </source>
</evidence>
<dbReference type="PANTHER" id="PTHR42998">
    <property type="entry name" value="TYPE I RESTRICTION ENZYME HINDVIIP M PROTEIN-RELATED"/>
    <property type="match status" value="1"/>
</dbReference>
<dbReference type="InterPro" id="IPR003356">
    <property type="entry name" value="DNA_methylase_A-5"/>
</dbReference>
<dbReference type="EMBL" id="CAJVQB010000080">
    <property type="protein sequence ID" value="CAG8464388.1"/>
    <property type="molecule type" value="Genomic_DNA"/>
</dbReference>
<sequence length="1568" mass="181239">MSEEFLQKDLINNYVKIGENWRFYKIGNTTINQLKKLGIIRALPYESIENKKVDGIIMEHKKAIAILENKLPENFNTQNKKQKAIQQEIEVAKKLKANLFILTDGQETLWINVKTGNKLKYPFDEKDPNLKKFVGEILDSINKNNDKILPKKIVDPTSLAKQYKNSTPDAVLKNYARSIRPEIKELFPESRDDGTTIINGTIFVNKKDKAVGGYGSVFKKVLERFKNNGELKNIDYDFKIVRAVNKMAGEPKEGMKICDPACGVGKFPLEFIKDKLDELFEIKNNKVIKKIEIVGFDKGFGEREQKTIILAKANMLIYFCELIKNHPKLTEEFAKLFNESFILKTDSILEGKIDLILTNPPYVMSGSSNLKREIDRSSKLKNYYKTNAMGLEALKPGTGRAFIVIPDGILTRQNDKKLRKFILDNCYIDALISLPIDTFFRNSKKTYILALTKKNNISEKQTGLVFTYLVSEIGESRDINRFRISQDDLDEAAELFNSFKGKELIELEIIKKEDIAGLNTFSGLIGNISDKLKDFSSSIKEISKNETEPNDFKEILISDIFEIKKGSSKYTKKFIDENPGEYPVYSSQTVNEGIIGKINSYDYDCECLTWATDGYAGIVFPRKGKFSMTTHCGALIPKKNQNLSLDFIYWYLSENLKEYAVGSQNKRLTVEIIKNVKIKIPINQKGEFDVSKQKEIVEKYQHIKELRDLVKLEKQKINDLVINIEEKKFTLNKKIGEIFDLSVRTNGSKFTKYFINDYQGEIPVYGATKDENIVYGKIKDDLPFIKYFENFFFRQGRFSLSVDVSPLIIGNAYKDKFFLPYLRYVVEKELMKQDFDFSNKASKGKIKNIEIKIPITPQDKVLVEHLLSARMGRFDPSRRLVKQKEIAEKYKQIENIKVDIAGLRITEAISFNPELKHPEPEYQDLYLLRGKRKKDQFLRRVRYDLNISSHIELAPHTLRRCFATYNLLAGMPLNILQKFLGHSRVSTTALYIKDRSKSRELKELFYRNELLVAVKGKKSKVKVQEKQNDGTTKEVEKEVDNLTKHYFEERDKLIKNVTDKEKVLKEKGGYTDIYVNLASAYDELKELHLSKDNIDKDKFAAHTNTLPSGITDLGKKIDNTTSITAPMDENDAGQGLKDKIFDQNRVEGYTDKKFKNSDKDTASIINHFFDVYDHTSIKGKYAKLKDSFDNNPAVDLLNNLLTFDEKTHSFTDGTNNFTLHNFPKYFYEKQKDLYRLQGLRDSELKRLDSGGEELRKAQEELDKAKQELKAGEKNITDRITEAIAEKRKILKDKYKIDDATYNGFTKTSSEDNRISFIDMLELNHLFRSICYLQTGNEEDQSSVNNENTARTDLKNLNDRVHQPDRNTDEGRLIEHVNQFMQGADGDNQKRIEVHKEYVEEVVDGFDKLEELIKLPQHYIEAREAVKNEVEGLLKKVMVSEGTAPNITYKVKQDFIDNYLKKADAEVDDLAKMFTKLNAENIIKLIKLFEYEKVSDENTKKEVRKKYSWDRKKKVDQKYVEENGDYTLAEDDKEDFQKFLFELATDAKKLNEITKPVEETPQREETPAK</sequence>
<dbReference type="SUPFAM" id="SSF56349">
    <property type="entry name" value="DNA breaking-rejoining enzymes"/>
    <property type="match status" value="1"/>
</dbReference>
<dbReference type="Pfam" id="PF01420">
    <property type="entry name" value="Methylase_S"/>
    <property type="match status" value="1"/>
</dbReference>
<feature type="coiled-coil region" evidence="5">
    <location>
        <begin position="1247"/>
        <end position="1274"/>
    </location>
</feature>
<evidence type="ECO:0000313" key="11">
    <source>
        <dbReference type="Proteomes" id="UP000789901"/>
    </source>
</evidence>
<dbReference type="InterPro" id="IPR002052">
    <property type="entry name" value="DNA_methylase_N6_adenine_CS"/>
</dbReference>
<dbReference type="InterPro" id="IPR002104">
    <property type="entry name" value="Integrase_catalytic"/>
</dbReference>
<evidence type="ECO:0000256" key="4">
    <source>
        <dbReference type="ARBA" id="ARBA00023172"/>
    </source>
</evidence>
<organism evidence="10 11">
    <name type="scientific">Gigaspora margarita</name>
    <dbReference type="NCBI Taxonomy" id="4874"/>
    <lineage>
        <taxon>Eukaryota</taxon>
        <taxon>Fungi</taxon>
        <taxon>Fungi incertae sedis</taxon>
        <taxon>Mucoromycota</taxon>
        <taxon>Glomeromycotina</taxon>
        <taxon>Glomeromycetes</taxon>
        <taxon>Diversisporales</taxon>
        <taxon>Gigasporaceae</taxon>
        <taxon>Gigaspora</taxon>
    </lineage>
</organism>
<feature type="compositionally biased region" description="Polar residues" evidence="6">
    <location>
        <begin position="1336"/>
        <end position="1348"/>
    </location>
</feature>
<dbReference type="InterPro" id="IPR029063">
    <property type="entry name" value="SAM-dependent_MTases_sf"/>
</dbReference>
<protein>
    <submittedName>
        <fullName evidence="10">32559_t:CDS:1</fullName>
    </submittedName>
</protein>
<evidence type="ECO:0000256" key="6">
    <source>
        <dbReference type="SAM" id="MobiDB-lite"/>
    </source>
</evidence>
<evidence type="ECO:0000256" key="3">
    <source>
        <dbReference type="ARBA" id="ARBA00023125"/>
    </source>
</evidence>
<evidence type="ECO:0000313" key="10">
    <source>
        <dbReference type="EMBL" id="CAG8464388.1"/>
    </source>
</evidence>
<dbReference type="SUPFAM" id="SSF53335">
    <property type="entry name" value="S-adenosyl-L-methionine-dependent methyltransferases"/>
    <property type="match status" value="1"/>
</dbReference>
<dbReference type="CDD" id="cd17255">
    <property type="entry name" value="RMtype1_S_Fco49512ORF2615P-TRD2-CR2_like"/>
    <property type="match status" value="1"/>
</dbReference>
<comment type="caution">
    <text evidence="10">The sequence shown here is derived from an EMBL/GenBank/DDBJ whole genome shotgun (WGS) entry which is preliminary data.</text>
</comment>
<comment type="similarity">
    <text evidence="1">Belongs to the type-I restriction system S methylase family.</text>
</comment>
<dbReference type="PANTHER" id="PTHR42998:SF1">
    <property type="entry name" value="TYPE I RESTRICTION ENZYME HINDI METHYLASE SUBUNIT"/>
    <property type="match status" value="1"/>
</dbReference>
<feature type="region of interest" description="Disordered" evidence="6">
    <location>
        <begin position="1336"/>
        <end position="1366"/>
    </location>
</feature>
<keyword evidence="2" id="KW-0680">Restriction system</keyword>
<dbReference type="Gene3D" id="3.40.50.150">
    <property type="entry name" value="Vaccinia Virus protein VP39"/>
    <property type="match status" value="1"/>
</dbReference>
<dbReference type="SUPFAM" id="SSF116734">
    <property type="entry name" value="DNA methylase specificity domain"/>
    <property type="match status" value="1"/>
</dbReference>
<keyword evidence="5" id="KW-0175">Coiled coil</keyword>
<feature type="domain" description="Tyr recombinase" evidence="7">
    <location>
        <begin position="930"/>
        <end position="995"/>
    </location>
</feature>
<evidence type="ECO:0000256" key="1">
    <source>
        <dbReference type="ARBA" id="ARBA00010923"/>
    </source>
</evidence>